<organism evidence="1 2">
    <name type="scientific">Gigaspora margarita</name>
    <dbReference type="NCBI Taxonomy" id="4874"/>
    <lineage>
        <taxon>Eukaryota</taxon>
        <taxon>Fungi</taxon>
        <taxon>Fungi incertae sedis</taxon>
        <taxon>Mucoromycota</taxon>
        <taxon>Glomeromycotina</taxon>
        <taxon>Glomeromycetes</taxon>
        <taxon>Diversisporales</taxon>
        <taxon>Gigasporaceae</taxon>
        <taxon>Gigaspora</taxon>
    </lineage>
</organism>
<dbReference type="EMBL" id="CAJVQB010000237">
    <property type="protein sequence ID" value="CAG8476987.1"/>
    <property type="molecule type" value="Genomic_DNA"/>
</dbReference>
<protein>
    <submittedName>
        <fullName evidence="1">1595_t:CDS:1</fullName>
    </submittedName>
</protein>
<reference evidence="1 2" key="1">
    <citation type="submission" date="2021-06" db="EMBL/GenBank/DDBJ databases">
        <authorList>
            <person name="Kallberg Y."/>
            <person name="Tangrot J."/>
            <person name="Rosling A."/>
        </authorList>
    </citation>
    <scope>NUCLEOTIDE SEQUENCE [LARGE SCALE GENOMIC DNA]</scope>
    <source>
        <strain evidence="1 2">120-4 pot B 10/14</strain>
    </source>
</reference>
<sequence>MNNDRTEKGLPVNCYGDFNDNLHNKGSKTTTPRLHFMCNYNMTSNIDYHTIMEPTWQRAKQVESVPIPQNG</sequence>
<gene>
    <name evidence="1" type="ORF">GMARGA_LOCUS1049</name>
</gene>
<comment type="caution">
    <text evidence="1">The sequence shown here is derived from an EMBL/GenBank/DDBJ whole genome shotgun (WGS) entry which is preliminary data.</text>
</comment>
<dbReference type="Proteomes" id="UP000789901">
    <property type="component" value="Unassembled WGS sequence"/>
</dbReference>
<evidence type="ECO:0000313" key="2">
    <source>
        <dbReference type="Proteomes" id="UP000789901"/>
    </source>
</evidence>
<keyword evidence="2" id="KW-1185">Reference proteome</keyword>
<evidence type="ECO:0000313" key="1">
    <source>
        <dbReference type="EMBL" id="CAG8476987.1"/>
    </source>
</evidence>
<proteinExistence type="predicted"/>
<name>A0ABM8VY86_GIGMA</name>
<accession>A0ABM8VY86</accession>